<evidence type="ECO:0000313" key="9">
    <source>
        <dbReference type="Proteomes" id="UP000824890"/>
    </source>
</evidence>
<feature type="domain" description="C3H1-type" evidence="7">
    <location>
        <begin position="418"/>
        <end position="437"/>
    </location>
</feature>
<feature type="region of interest" description="Disordered" evidence="6">
    <location>
        <begin position="325"/>
        <end position="377"/>
    </location>
</feature>
<feature type="region of interest" description="Disordered" evidence="6">
    <location>
        <begin position="1"/>
        <end position="53"/>
    </location>
</feature>
<feature type="zinc finger region" description="C3H1-type" evidence="5">
    <location>
        <begin position="418"/>
        <end position="437"/>
    </location>
</feature>
<feature type="zinc finger region" description="C3H1-type" evidence="5">
    <location>
        <begin position="72"/>
        <end position="99"/>
    </location>
</feature>
<feature type="region of interest" description="Disordered" evidence="6">
    <location>
        <begin position="536"/>
        <end position="565"/>
    </location>
</feature>
<dbReference type="InterPro" id="IPR036855">
    <property type="entry name" value="Znf_CCCH_sf"/>
</dbReference>
<evidence type="ECO:0000256" key="2">
    <source>
        <dbReference type="ARBA" id="ARBA00022771"/>
    </source>
</evidence>
<gene>
    <name evidence="8" type="ORF">HID58_034573</name>
</gene>
<feature type="compositionally biased region" description="Basic and acidic residues" evidence="6">
    <location>
        <begin position="325"/>
        <end position="341"/>
    </location>
</feature>
<dbReference type="PROSITE" id="PS50103">
    <property type="entry name" value="ZF_C3H1"/>
    <property type="match status" value="2"/>
</dbReference>
<keyword evidence="9" id="KW-1185">Reference proteome</keyword>
<evidence type="ECO:0000256" key="4">
    <source>
        <dbReference type="ARBA" id="ARBA00023125"/>
    </source>
</evidence>
<dbReference type="Proteomes" id="UP000824890">
    <property type="component" value="Unassembled WGS sequence"/>
</dbReference>
<feature type="compositionally biased region" description="Basic and acidic residues" evidence="6">
    <location>
        <begin position="615"/>
        <end position="631"/>
    </location>
</feature>
<accession>A0ABQ8C2F9</accession>
<feature type="compositionally biased region" description="Basic and acidic residues" evidence="6">
    <location>
        <begin position="349"/>
        <end position="377"/>
    </location>
</feature>
<keyword evidence="1 5" id="KW-0479">Metal-binding</keyword>
<keyword evidence="3 5" id="KW-0862">Zinc</keyword>
<feature type="region of interest" description="Disordered" evidence="6">
    <location>
        <begin position="103"/>
        <end position="144"/>
    </location>
</feature>
<proteinExistence type="predicted"/>
<protein>
    <recommendedName>
        <fullName evidence="7">C3H1-type domain-containing protein</fullName>
    </recommendedName>
</protein>
<name>A0ABQ8C2F9_BRANA</name>
<evidence type="ECO:0000256" key="1">
    <source>
        <dbReference type="ARBA" id="ARBA00022723"/>
    </source>
</evidence>
<keyword evidence="2 5" id="KW-0863">Zinc-finger</keyword>
<comment type="caution">
    <text evidence="8">The sequence shown here is derived from an EMBL/GenBank/DDBJ whole genome shotgun (WGS) entry which is preliminary data.</text>
</comment>
<dbReference type="Pfam" id="PF14608">
    <property type="entry name" value="zf-CCCH_2"/>
    <property type="match status" value="1"/>
</dbReference>
<feature type="compositionally biased region" description="Basic and acidic residues" evidence="6">
    <location>
        <begin position="111"/>
        <end position="144"/>
    </location>
</feature>
<dbReference type="PANTHER" id="PTHR12506:SF76">
    <property type="entry name" value="C3H1-TYPE DOMAIN-CONTAINING PROTEIN"/>
    <property type="match status" value="1"/>
</dbReference>
<feature type="domain" description="C3H1-type" evidence="7">
    <location>
        <begin position="72"/>
        <end position="99"/>
    </location>
</feature>
<feature type="compositionally biased region" description="Acidic residues" evidence="6">
    <location>
        <begin position="551"/>
        <end position="560"/>
    </location>
</feature>
<evidence type="ECO:0000256" key="3">
    <source>
        <dbReference type="ARBA" id="ARBA00022833"/>
    </source>
</evidence>
<evidence type="ECO:0000259" key="7">
    <source>
        <dbReference type="PROSITE" id="PS50103"/>
    </source>
</evidence>
<evidence type="ECO:0000256" key="5">
    <source>
        <dbReference type="PROSITE-ProRule" id="PRU00723"/>
    </source>
</evidence>
<feature type="compositionally biased region" description="Basic and acidic residues" evidence="6">
    <location>
        <begin position="1"/>
        <end position="10"/>
    </location>
</feature>
<feature type="compositionally biased region" description="Basic and acidic residues" evidence="6">
    <location>
        <begin position="537"/>
        <end position="550"/>
    </location>
</feature>
<dbReference type="Pfam" id="PF00642">
    <property type="entry name" value="zf-CCCH"/>
    <property type="match status" value="1"/>
</dbReference>
<dbReference type="InterPro" id="IPR050974">
    <property type="entry name" value="Plant_ZF_CCCH"/>
</dbReference>
<organism evidence="8 9">
    <name type="scientific">Brassica napus</name>
    <name type="common">Rape</name>
    <dbReference type="NCBI Taxonomy" id="3708"/>
    <lineage>
        <taxon>Eukaryota</taxon>
        <taxon>Viridiplantae</taxon>
        <taxon>Streptophyta</taxon>
        <taxon>Embryophyta</taxon>
        <taxon>Tracheophyta</taxon>
        <taxon>Spermatophyta</taxon>
        <taxon>Magnoliopsida</taxon>
        <taxon>eudicotyledons</taxon>
        <taxon>Gunneridae</taxon>
        <taxon>Pentapetalae</taxon>
        <taxon>rosids</taxon>
        <taxon>malvids</taxon>
        <taxon>Brassicales</taxon>
        <taxon>Brassicaceae</taxon>
        <taxon>Brassiceae</taxon>
        <taxon>Brassica</taxon>
    </lineage>
</organism>
<feature type="compositionally biased region" description="Basic and acidic residues" evidence="6">
    <location>
        <begin position="190"/>
        <end position="222"/>
    </location>
</feature>
<feature type="compositionally biased region" description="Basic and acidic residues" evidence="6">
    <location>
        <begin position="229"/>
        <end position="242"/>
    </location>
</feature>
<feature type="compositionally biased region" description="Basic and acidic residues" evidence="6">
    <location>
        <begin position="17"/>
        <end position="44"/>
    </location>
</feature>
<dbReference type="EMBL" id="JAGKQM010000009">
    <property type="protein sequence ID" value="KAH0911252.1"/>
    <property type="molecule type" value="Genomic_DNA"/>
</dbReference>
<dbReference type="PANTHER" id="PTHR12506">
    <property type="entry name" value="PROTEIN PHOSPHATASE RELATED"/>
    <property type="match status" value="1"/>
</dbReference>
<dbReference type="InterPro" id="IPR000571">
    <property type="entry name" value="Znf_CCCH"/>
</dbReference>
<feature type="region of interest" description="Disordered" evidence="6">
    <location>
        <begin position="615"/>
        <end position="646"/>
    </location>
</feature>
<dbReference type="SUPFAM" id="SSF90229">
    <property type="entry name" value="CCCH zinc finger"/>
    <property type="match status" value="1"/>
</dbReference>
<evidence type="ECO:0000313" key="8">
    <source>
        <dbReference type="EMBL" id="KAH0911252.1"/>
    </source>
</evidence>
<feature type="region of interest" description="Disordered" evidence="6">
    <location>
        <begin position="190"/>
        <end position="242"/>
    </location>
</feature>
<evidence type="ECO:0000256" key="6">
    <source>
        <dbReference type="SAM" id="MobiDB-lite"/>
    </source>
</evidence>
<dbReference type="SMART" id="SM00356">
    <property type="entry name" value="ZnF_C3H1"/>
    <property type="match status" value="3"/>
</dbReference>
<reference evidence="8 9" key="1">
    <citation type="submission" date="2021-05" db="EMBL/GenBank/DDBJ databases">
        <title>Genome Assembly of Synthetic Allotetraploid Brassica napus Reveals Homoeologous Exchanges between Subgenomes.</title>
        <authorList>
            <person name="Davis J.T."/>
        </authorList>
    </citation>
    <scope>NUCLEOTIDE SEQUENCE [LARGE SCALE GENOMIC DNA]</scope>
    <source>
        <strain evidence="9">cv. Da-Ae</strain>
        <tissue evidence="8">Seedling</tissue>
    </source>
</reference>
<keyword evidence="4" id="KW-0238">DNA-binding</keyword>
<sequence length="646" mass="76473">MGDDARESKRQARRRESRSMEETKATNLDRERSEPKTASDERTPSDYPVRPGQSSCRSYLHSGLCVRGSNCLFNHPRCKFFLRGFCKDGSACKFLHARDKEAPMRQALSSNEKKNSPKEMDGEEPMRQSSRRQETESDYGQEEKETKDWVFNIEKKYNLSLSQICDGIVAGYKRAKMEKELKQIEKTEWQRREAQRNVKEHRQREGQRREAQENVQEHRQKETSGCQRYSEKKRREAQENTQERRFVEIPGNHKVDAHGQEYNLQVRRKRESIEWQTREAQEMGRRKSKAFSEEQRVKDKIDEKRQGDVEKLEIEAEEISDEQRLKERNMDLRSSKSDVRTDRRHKRDPRICAEKRDNKDSGLRINESHQTHDHKESYADIQRARGVEMQQQGSHESESKNKVSVNMEAIAFSIILLFFRRGFCKDGSDCKFIHAKNNEALRLPNTMRQPLSHPKDRDGAETMRQRDNTEWQRGEAQENVHEHRQRDITECQRYYEMGRRDAQEIVVKQHRQRDITESLRYFEMGRRDAQVIVQQHRQREASGRQRYLEEEKSEEAQENDQEQRLMVTPLDGRFDERRHETESSSMAEKREELFTSLQSVFKDVIDDIAAGYERVGTEHGEGNVGRQRVEAEEIVQEQSNRDGDVL</sequence>
<feature type="region of interest" description="Disordered" evidence="6">
    <location>
        <begin position="279"/>
        <end position="303"/>
    </location>
</feature>
<dbReference type="Gene3D" id="4.10.1000.10">
    <property type="entry name" value="Zinc finger, CCCH-type"/>
    <property type="match status" value="1"/>
</dbReference>